<comment type="caution">
    <text evidence="1">The sequence shown here is derived from an EMBL/GenBank/DDBJ whole genome shotgun (WGS) entry which is preliminary data.</text>
</comment>
<evidence type="ECO:0000313" key="2">
    <source>
        <dbReference type="Proteomes" id="UP001172386"/>
    </source>
</evidence>
<name>A0ACC2ZYA9_9EURO</name>
<proteinExistence type="predicted"/>
<reference evidence="1" key="1">
    <citation type="submission" date="2022-10" db="EMBL/GenBank/DDBJ databases">
        <title>Culturing micro-colonial fungi from biological soil crusts in the Mojave desert and describing Neophaeococcomyces mojavensis, and introducing the new genera and species Taxawa tesnikishii.</title>
        <authorList>
            <person name="Kurbessoian T."/>
            <person name="Stajich J.E."/>
        </authorList>
    </citation>
    <scope>NUCLEOTIDE SEQUENCE</scope>
    <source>
        <strain evidence="1">JES_112</strain>
    </source>
</reference>
<keyword evidence="2" id="KW-1185">Reference proteome</keyword>
<organism evidence="1 2">
    <name type="scientific">Neophaeococcomyces mojaviensis</name>
    <dbReference type="NCBI Taxonomy" id="3383035"/>
    <lineage>
        <taxon>Eukaryota</taxon>
        <taxon>Fungi</taxon>
        <taxon>Dikarya</taxon>
        <taxon>Ascomycota</taxon>
        <taxon>Pezizomycotina</taxon>
        <taxon>Eurotiomycetes</taxon>
        <taxon>Chaetothyriomycetidae</taxon>
        <taxon>Chaetothyriales</taxon>
        <taxon>Chaetothyriales incertae sedis</taxon>
        <taxon>Neophaeococcomyces</taxon>
    </lineage>
</organism>
<accession>A0ACC2ZYA9</accession>
<gene>
    <name evidence="1" type="primary">dot2</name>
    <name evidence="1" type="ORF">H2198_008100</name>
</gene>
<dbReference type="Proteomes" id="UP001172386">
    <property type="component" value="Unassembled WGS sequence"/>
</dbReference>
<sequence>MSSRRGVGLGAFSSRTDTAQAYTAHGSNLKSANAESLKTQREVIQQLLHNFAIEHADAIKSNPTFRAEFARMCHAVGVDPAAGTNLTSKSKTSSSLRAKVFGPDLNDFYCSVAVRIVELCRRTRAQNGGLIGLSECREAVAKGQAIGGGLQVSEDDIVQAVKSLKVLHGGYDVIEIAKKRFVRSVPRELSTDQSEALEFLQFTGSMRVSDLVVNLKWERARAEIVVEDMLAEGLVWIDKQCEGGEWEYWSPQGLLDED</sequence>
<dbReference type="EMBL" id="JAPDRQ010000188">
    <property type="protein sequence ID" value="KAJ9652665.1"/>
    <property type="molecule type" value="Genomic_DNA"/>
</dbReference>
<evidence type="ECO:0000313" key="1">
    <source>
        <dbReference type="EMBL" id="KAJ9652665.1"/>
    </source>
</evidence>
<protein>
    <submittedName>
        <fullName evidence="1">ESCRT II complex subunit Dot2</fullName>
    </submittedName>
</protein>